<evidence type="ECO:0000313" key="2">
    <source>
        <dbReference type="Proteomes" id="UP001281147"/>
    </source>
</evidence>
<gene>
    <name evidence="1" type="ORF">LTR37_016064</name>
</gene>
<dbReference type="Proteomes" id="UP001281147">
    <property type="component" value="Unassembled WGS sequence"/>
</dbReference>
<protein>
    <submittedName>
        <fullName evidence="1">Uncharacterized protein</fullName>
    </submittedName>
</protein>
<reference evidence="1" key="1">
    <citation type="submission" date="2023-07" db="EMBL/GenBank/DDBJ databases">
        <title>Black Yeasts Isolated from many extreme environments.</title>
        <authorList>
            <person name="Coleine C."/>
            <person name="Stajich J.E."/>
            <person name="Selbmann L."/>
        </authorList>
    </citation>
    <scope>NUCLEOTIDE SEQUENCE</scope>
    <source>
        <strain evidence="1">CCFEE 5714</strain>
    </source>
</reference>
<sequence length="251" mass="26938">MDMESSLEVVHSRLPERDTQNSHKEHYVHPQSYGFSQQTEGPERLEIDKTNTSPRKRSSTWLLVLAVLVTAIVAGAAVGGGIGSQLKKTQDQLRNLTTVAVTSTATASAAAAATTSGGLLVDYVPATSDEIYSLAMDCVDGGFYAARKNNYTPLTFRKSCRIGLDGGDVSASVAYSFNDCIEACAALNNFQGGDPCTQVVFHSIMIFEGLGNGINCWLKNSNAILTEPYSGEAGMKQYSAVAHLIQDDQER</sequence>
<dbReference type="EMBL" id="JAUTXU010000188">
    <property type="protein sequence ID" value="KAK3700185.1"/>
    <property type="molecule type" value="Genomic_DNA"/>
</dbReference>
<name>A0ACC3MQA9_9PEZI</name>
<proteinExistence type="predicted"/>
<accession>A0ACC3MQA9</accession>
<comment type="caution">
    <text evidence="1">The sequence shown here is derived from an EMBL/GenBank/DDBJ whole genome shotgun (WGS) entry which is preliminary data.</text>
</comment>
<evidence type="ECO:0000313" key="1">
    <source>
        <dbReference type="EMBL" id="KAK3700185.1"/>
    </source>
</evidence>
<keyword evidence="2" id="KW-1185">Reference proteome</keyword>
<organism evidence="1 2">
    <name type="scientific">Vermiconidia calcicola</name>
    <dbReference type="NCBI Taxonomy" id="1690605"/>
    <lineage>
        <taxon>Eukaryota</taxon>
        <taxon>Fungi</taxon>
        <taxon>Dikarya</taxon>
        <taxon>Ascomycota</taxon>
        <taxon>Pezizomycotina</taxon>
        <taxon>Dothideomycetes</taxon>
        <taxon>Dothideomycetidae</taxon>
        <taxon>Mycosphaerellales</taxon>
        <taxon>Extremaceae</taxon>
        <taxon>Vermiconidia</taxon>
    </lineage>
</organism>